<protein>
    <recommendedName>
        <fullName evidence="11">Nucleoporin Nup82</fullName>
    </recommendedName>
</protein>
<name>A0A367KTY1_RHIST</name>
<keyword evidence="2" id="KW-0813">Transport</keyword>
<dbReference type="GO" id="GO:0005643">
    <property type="term" value="C:nuclear pore"/>
    <property type="evidence" value="ECO:0007669"/>
    <property type="project" value="UniProtKB-SubCell"/>
</dbReference>
<evidence type="ECO:0000256" key="1">
    <source>
        <dbReference type="ARBA" id="ARBA00004567"/>
    </source>
</evidence>
<evidence type="ECO:0000256" key="5">
    <source>
        <dbReference type="ARBA" id="ARBA00023010"/>
    </source>
</evidence>
<dbReference type="EMBL" id="PJQM01000333">
    <property type="protein sequence ID" value="RCI05659.1"/>
    <property type="molecule type" value="Genomic_DNA"/>
</dbReference>
<keyword evidence="4" id="KW-0653">Protein transport</keyword>
<evidence type="ECO:0000313" key="9">
    <source>
        <dbReference type="EMBL" id="RCI05659.1"/>
    </source>
</evidence>
<dbReference type="GO" id="GO:0017056">
    <property type="term" value="F:structural constituent of nuclear pore"/>
    <property type="evidence" value="ECO:0007669"/>
    <property type="project" value="InterPro"/>
</dbReference>
<accession>A0A367KTY1</accession>
<dbReference type="AlphaFoldDB" id="A0A367KTY1"/>
<dbReference type="Proteomes" id="UP000253551">
    <property type="component" value="Unassembled WGS sequence"/>
</dbReference>
<feature type="region of interest" description="Disordered" evidence="8">
    <location>
        <begin position="779"/>
        <end position="807"/>
    </location>
</feature>
<dbReference type="Pfam" id="PF10168">
    <property type="entry name" value="Nup88"/>
    <property type="match status" value="2"/>
</dbReference>
<keyword evidence="7" id="KW-0539">Nucleus</keyword>
<comment type="subcellular location">
    <subcellularLocation>
        <location evidence="1">Nucleus</location>
        <location evidence="1">Nuclear pore complex</location>
    </subcellularLocation>
</comment>
<reference evidence="9 10" key="1">
    <citation type="journal article" date="2018" name="G3 (Bethesda)">
        <title>Phylogenetic and Phylogenomic Definition of Rhizopus Species.</title>
        <authorList>
            <person name="Gryganskyi A.P."/>
            <person name="Golan J."/>
            <person name="Dolatabadi S."/>
            <person name="Mondo S."/>
            <person name="Robb S."/>
            <person name="Idnurm A."/>
            <person name="Muszewska A."/>
            <person name="Steczkiewicz K."/>
            <person name="Masonjones S."/>
            <person name="Liao H.L."/>
            <person name="Gajdeczka M.T."/>
            <person name="Anike F."/>
            <person name="Vuek A."/>
            <person name="Anishchenko I.M."/>
            <person name="Voigt K."/>
            <person name="de Hoog G.S."/>
            <person name="Smith M.E."/>
            <person name="Heitman J."/>
            <person name="Vilgalys R."/>
            <person name="Stajich J.E."/>
        </authorList>
    </citation>
    <scope>NUCLEOTIDE SEQUENCE [LARGE SCALE GENOMIC DNA]</scope>
    <source>
        <strain evidence="9 10">LSU 92-RS-03</strain>
    </source>
</reference>
<dbReference type="STRING" id="4846.A0A367KTY1"/>
<dbReference type="PANTHER" id="PTHR13257:SF0">
    <property type="entry name" value="NUCLEAR PORE COMPLEX PROTEIN NUP88"/>
    <property type="match status" value="1"/>
</dbReference>
<feature type="compositionally biased region" description="Polar residues" evidence="8">
    <location>
        <begin position="788"/>
        <end position="807"/>
    </location>
</feature>
<comment type="caution">
    <text evidence="9">The sequence shown here is derived from an EMBL/GenBank/DDBJ whole genome shotgun (WGS) entry which is preliminary data.</text>
</comment>
<evidence type="ECO:0008006" key="11">
    <source>
        <dbReference type="Google" id="ProtNLM"/>
    </source>
</evidence>
<keyword evidence="5" id="KW-0811">Translocation</keyword>
<dbReference type="GO" id="GO:0006606">
    <property type="term" value="P:protein import into nucleus"/>
    <property type="evidence" value="ECO:0007669"/>
    <property type="project" value="TreeGrafter"/>
</dbReference>
<keyword evidence="6" id="KW-0906">Nuclear pore complex</keyword>
<dbReference type="OrthoDB" id="341482at2759"/>
<dbReference type="GO" id="GO:0006406">
    <property type="term" value="P:mRNA export from nucleus"/>
    <property type="evidence" value="ECO:0007669"/>
    <property type="project" value="TreeGrafter"/>
</dbReference>
<evidence type="ECO:0000256" key="6">
    <source>
        <dbReference type="ARBA" id="ARBA00023132"/>
    </source>
</evidence>
<sequence length="828" mass="93994">MATLYESWLDQLVKHPIFEISETDRQHVENIKTKQCATTNTTTDFILQHHTCLMTIRGHDLFVAIGSTIRVLNLTEFKDAWIKTAKEAYEKNTQVSSHWFALIPFKLLNTPQIDFTIESLTPNHNGRLLSVTGAHSLVVVCLPRQGFGDISMLKKEVDCRTLTIGRTHYTGKTEILQVEWHPLSEAKCHLVVLSSDSILRIFNIGVDIEQPEQSFDLSPAEGNESIGVSLGRGFTFEDDDVNGYEDVVAFSLGGSSHEGSGWEPFTTHYALRNGHMYALCPVIPFGSAVHQKHLDNLSILVEAKYQKTKNASSPDTRTLSYLFKLQKHWLEQLVDSAIVGYKTNTSLPSKDMLSVAHNTVSVSLPVRRQGPFIINHQNSSSNLAQVTDILYIYSEPIHILALALSNGQIQNHILTSETDAQWQIPLEDKKEWHKEVHFLPTAILYEEINLKTKNAPSTQALRLVPDPFYVDTYYVYHSVGVTAIDMSKWLKAPKGICQKAEDGRKDTLGDLKRWLNEKATSDVRELINTAPLSGAFSPIVGLSIITDIYLSYVLFSVTFDYKLVYNDLSVRRDTDSSENSQMAVRDQLKGIINTGNGQAYEPILSLPIFEKPKQLDNLPKQSKIVIPKELAHSKEVVINEETLRFFSKTSEQVRRDTRELGKAAVLIEERISLQQKEFEKQVNSVREIYNKYQKYFSSEAKQSQEKIVKDITQRHAMLRLRMDEQLRLVMLNCQPVLSEEENAWIKKLEELSDKIAGSSGYASRIDHLKKQLEALKAQSKKDRKFNPVNMSESQRNNVLSSLKGQSESIDETKRRIENLERKMSVVSL</sequence>
<dbReference type="InterPro" id="IPR037700">
    <property type="entry name" value="NUP88/NUP82"/>
</dbReference>
<organism evidence="9 10">
    <name type="scientific">Rhizopus stolonifer</name>
    <name type="common">Rhizopus nigricans</name>
    <dbReference type="NCBI Taxonomy" id="4846"/>
    <lineage>
        <taxon>Eukaryota</taxon>
        <taxon>Fungi</taxon>
        <taxon>Fungi incertae sedis</taxon>
        <taxon>Mucoromycota</taxon>
        <taxon>Mucoromycotina</taxon>
        <taxon>Mucoromycetes</taxon>
        <taxon>Mucorales</taxon>
        <taxon>Mucorineae</taxon>
        <taxon>Rhizopodaceae</taxon>
        <taxon>Rhizopus</taxon>
    </lineage>
</organism>
<evidence type="ECO:0000256" key="3">
    <source>
        <dbReference type="ARBA" id="ARBA00022816"/>
    </source>
</evidence>
<dbReference type="PANTHER" id="PTHR13257">
    <property type="entry name" value="NUCLEOPORIN NUP84-RELATED"/>
    <property type="match status" value="1"/>
</dbReference>
<dbReference type="GO" id="GO:0000055">
    <property type="term" value="P:ribosomal large subunit export from nucleus"/>
    <property type="evidence" value="ECO:0007669"/>
    <property type="project" value="InterPro"/>
</dbReference>
<evidence type="ECO:0000256" key="7">
    <source>
        <dbReference type="ARBA" id="ARBA00023242"/>
    </source>
</evidence>
<proteinExistence type="predicted"/>
<dbReference type="GO" id="GO:0000056">
    <property type="term" value="P:ribosomal small subunit export from nucleus"/>
    <property type="evidence" value="ECO:0007669"/>
    <property type="project" value="InterPro"/>
</dbReference>
<evidence type="ECO:0000256" key="8">
    <source>
        <dbReference type="SAM" id="MobiDB-lite"/>
    </source>
</evidence>
<dbReference type="InterPro" id="IPR019321">
    <property type="entry name" value="Nucleoporin_Nup88"/>
</dbReference>
<evidence type="ECO:0000256" key="4">
    <source>
        <dbReference type="ARBA" id="ARBA00022927"/>
    </source>
</evidence>
<gene>
    <name evidence="9" type="ORF">CU098_011899</name>
</gene>
<evidence type="ECO:0000313" key="10">
    <source>
        <dbReference type="Proteomes" id="UP000253551"/>
    </source>
</evidence>
<keyword evidence="10" id="KW-1185">Reference proteome</keyword>
<keyword evidence="3" id="KW-0509">mRNA transport</keyword>
<evidence type="ECO:0000256" key="2">
    <source>
        <dbReference type="ARBA" id="ARBA00022448"/>
    </source>
</evidence>